<sequence length="193" mass="19320">MDPRYLQGLVSGQIPAENPGMGATSNPVFSDQSLAQSDIGMTPGMPGAGRAAPMGLGMTPGGLGQGGFGMAAGGGFDPMGMQGGAPGGFGGGLGGDMSGLADLGAPSPDLGMTPSMDLGGLNTDIEMDTFAGLGNTPPIPQRHFGLGGNGKYNFSRSPQQFSNQRWGEPLYGAGPVKRFPAGESISSSFARYA</sequence>
<gene>
    <name evidence="1" type="ORF">METZ01_LOCUS104082</name>
</gene>
<proteinExistence type="predicted"/>
<name>A0A381WGM4_9ZZZZ</name>
<reference evidence="1" key="1">
    <citation type="submission" date="2018-05" db="EMBL/GenBank/DDBJ databases">
        <authorList>
            <person name="Lanie J.A."/>
            <person name="Ng W.-L."/>
            <person name="Kazmierczak K.M."/>
            <person name="Andrzejewski T.M."/>
            <person name="Davidsen T.M."/>
            <person name="Wayne K.J."/>
            <person name="Tettelin H."/>
            <person name="Glass J.I."/>
            <person name="Rusch D."/>
            <person name="Podicherti R."/>
            <person name="Tsui H.-C.T."/>
            <person name="Winkler M.E."/>
        </authorList>
    </citation>
    <scope>NUCLEOTIDE SEQUENCE</scope>
</reference>
<dbReference type="AlphaFoldDB" id="A0A381WGM4"/>
<accession>A0A381WGM4</accession>
<evidence type="ECO:0000313" key="1">
    <source>
        <dbReference type="EMBL" id="SVA51228.1"/>
    </source>
</evidence>
<dbReference type="EMBL" id="UINC01011635">
    <property type="protein sequence ID" value="SVA51228.1"/>
    <property type="molecule type" value="Genomic_DNA"/>
</dbReference>
<protein>
    <submittedName>
        <fullName evidence="1">Uncharacterized protein</fullName>
    </submittedName>
</protein>
<organism evidence="1">
    <name type="scientific">marine metagenome</name>
    <dbReference type="NCBI Taxonomy" id="408172"/>
    <lineage>
        <taxon>unclassified sequences</taxon>
        <taxon>metagenomes</taxon>
        <taxon>ecological metagenomes</taxon>
    </lineage>
</organism>